<evidence type="ECO:0000313" key="12">
    <source>
        <dbReference type="EMBL" id="AIH04628.1"/>
    </source>
</evidence>
<evidence type="ECO:0000256" key="9">
    <source>
        <dbReference type="PROSITE-ProRule" id="PRU00277"/>
    </source>
</evidence>
<evidence type="ECO:0000256" key="7">
    <source>
        <dbReference type="ARBA" id="ARBA00023235"/>
    </source>
</evidence>
<evidence type="ECO:0000259" key="11">
    <source>
        <dbReference type="PROSITE" id="PS50059"/>
    </source>
</evidence>
<dbReference type="PANTHER" id="PTHR47861">
    <property type="entry name" value="FKBP-TYPE PEPTIDYL-PROLYL CIS-TRANS ISOMERASE SLYD"/>
    <property type="match status" value="1"/>
</dbReference>
<organism evidence="12 13">
    <name type="scientific">Thermodesulfobacterium commune DSM 2178</name>
    <dbReference type="NCBI Taxonomy" id="289377"/>
    <lineage>
        <taxon>Bacteria</taxon>
        <taxon>Pseudomonadati</taxon>
        <taxon>Thermodesulfobacteriota</taxon>
        <taxon>Thermodesulfobacteria</taxon>
        <taxon>Thermodesulfobacteriales</taxon>
        <taxon>Thermodesulfobacteriaceae</taxon>
        <taxon>Thermodesulfobacterium</taxon>
    </lineage>
</organism>
<proteinExistence type="inferred from homology"/>
<dbReference type="STRING" id="289377.HL41_08130"/>
<dbReference type="Pfam" id="PF00254">
    <property type="entry name" value="FKBP_C"/>
    <property type="match status" value="1"/>
</dbReference>
<dbReference type="OrthoDB" id="9808891at2"/>
<comment type="subcellular location">
    <subcellularLocation>
        <location evidence="2">Cytoplasm</location>
    </subcellularLocation>
</comment>
<dbReference type="InterPro" id="IPR001179">
    <property type="entry name" value="PPIase_FKBP_dom"/>
</dbReference>
<protein>
    <recommendedName>
        <fullName evidence="10">Peptidyl-prolyl cis-trans isomerase</fullName>
        <ecNumber evidence="10">5.2.1.8</ecNumber>
    </recommendedName>
</protein>
<evidence type="ECO:0000256" key="6">
    <source>
        <dbReference type="ARBA" id="ARBA00023186"/>
    </source>
</evidence>
<dbReference type="GO" id="GO:0003755">
    <property type="term" value="F:peptidyl-prolyl cis-trans isomerase activity"/>
    <property type="evidence" value="ECO:0007669"/>
    <property type="project" value="UniProtKB-UniRule"/>
</dbReference>
<comment type="similarity">
    <text evidence="3 10">Belongs to the FKBP-type PPIase family.</text>
</comment>
<comment type="catalytic activity">
    <reaction evidence="1 9 10">
        <text>[protein]-peptidylproline (omega=180) = [protein]-peptidylproline (omega=0)</text>
        <dbReference type="Rhea" id="RHEA:16237"/>
        <dbReference type="Rhea" id="RHEA-COMP:10747"/>
        <dbReference type="Rhea" id="RHEA-COMP:10748"/>
        <dbReference type="ChEBI" id="CHEBI:83833"/>
        <dbReference type="ChEBI" id="CHEBI:83834"/>
        <dbReference type="EC" id="5.2.1.8"/>
    </reaction>
</comment>
<name>A0A075WVX2_9BACT</name>
<keyword evidence="13" id="KW-1185">Reference proteome</keyword>
<sequence>MRKVQLGDVVSIHCVGQLKNGEVFENTYDGEPFIFQVGSAEIIPGLSEAVIGMEEGEEKEVLIPSEKAFGPRDENLVRSIPREALSLDVAPEPGLMLNLIVDTPQGEMTFPATILEVTEEEIVLDLNPPLAGEDLIFKIRLEKILTPDEENIVL</sequence>
<evidence type="ECO:0000256" key="5">
    <source>
        <dbReference type="ARBA" id="ARBA00023110"/>
    </source>
</evidence>
<dbReference type="KEGG" id="tcm:HL41_08130"/>
<evidence type="ECO:0000256" key="8">
    <source>
        <dbReference type="ARBA" id="ARBA00037071"/>
    </source>
</evidence>
<dbReference type="Proteomes" id="UP000028481">
    <property type="component" value="Chromosome"/>
</dbReference>
<dbReference type="PANTHER" id="PTHR47861:SF3">
    <property type="entry name" value="FKBP-TYPE PEPTIDYL-PROLYL CIS-TRANS ISOMERASE SLYD"/>
    <property type="match status" value="1"/>
</dbReference>
<dbReference type="eggNOG" id="COG1047">
    <property type="taxonomic scope" value="Bacteria"/>
</dbReference>
<keyword evidence="5 9" id="KW-0697">Rotamase</keyword>
<dbReference type="EMBL" id="CP008796">
    <property type="protein sequence ID" value="AIH04628.1"/>
    <property type="molecule type" value="Genomic_DNA"/>
</dbReference>
<evidence type="ECO:0000256" key="1">
    <source>
        <dbReference type="ARBA" id="ARBA00000971"/>
    </source>
</evidence>
<dbReference type="HOGENOM" id="CLU_098197_2_1_0"/>
<evidence type="ECO:0000256" key="10">
    <source>
        <dbReference type="RuleBase" id="RU003915"/>
    </source>
</evidence>
<dbReference type="GO" id="GO:0042026">
    <property type="term" value="P:protein refolding"/>
    <property type="evidence" value="ECO:0007669"/>
    <property type="project" value="UniProtKB-ARBA"/>
</dbReference>
<reference evidence="12 13" key="1">
    <citation type="journal article" date="2015" name="Genome Announc.">
        <title>Genome Sequence of a Sulfate-Reducing Thermophilic Bacterium, Thermodesulfobacterium commune DSM 2178T (Phylum Thermodesulfobacteria).</title>
        <authorList>
            <person name="Bhatnagar S."/>
            <person name="Badger J.H."/>
            <person name="Madupu R."/>
            <person name="Khouri H.M."/>
            <person name="O'Connor E.M."/>
            <person name="Robb F.T."/>
            <person name="Ward N.L."/>
            <person name="Eisen J.A."/>
        </authorList>
    </citation>
    <scope>NUCLEOTIDE SEQUENCE [LARGE SCALE GENOMIC DNA]</scope>
    <source>
        <strain evidence="12 13">DSM 2178</strain>
    </source>
</reference>
<evidence type="ECO:0000313" key="13">
    <source>
        <dbReference type="Proteomes" id="UP000028481"/>
    </source>
</evidence>
<keyword evidence="4" id="KW-0963">Cytoplasm</keyword>
<evidence type="ECO:0000256" key="4">
    <source>
        <dbReference type="ARBA" id="ARBA00022490"/>
    </source>
</evidence>
<accession>A0A075WVX2</accession>
<keyword evidence="7 9" id="KW-0413">Isomerase</keyword>
<dbReference type="SUPFAM" id="SSF54534">
    <property type="entry name" value="FKBP-like"/>
    <property type="match status" value="1"/>
</dbReference>
<evidence type="ECO:0000256" key="2">
    <source>
        <dbReference type="ARBA" id="ARBA00004496"/>
    </source>
</evidence>
<keyword evidence="6" id="KW-0143">Chaperone</keyword>
<dbReference type="PROSITE" id="PS50059">
    <property type="entry name" value="FKBP_PPIASE"/>
    <property type="match status" value="1"/>
</dbReference>
<gene>
    <name evidence="12" type="ORF">HL41_08130</name>
</gene>
<evidence type="ECO:0000256" key="3">
    <source>
        <dbReference type="ARBA" id="ARBA00006577"/>
    </source>
</evidence>
<dbReference type="EC" id="5.2.1.8" evidence="10"/>
<dbReference type="Gene3D" id="3.10.50.40">
    <property type="match status" value="1"/>
</dbReference>
<dbReference type="GO" id="GO:0005737">
    <property type="term" value="C:cytoplasm"/>
    <property type="evidence" value="ECO:0007669"/>
    <property type="project" value="UniProtKB-SubCell"/>
</dbReference>
<dbReference type="AlphaFoldDB" id="A0A075WVX2"/>
<dbReference type="PaxDb" id="289377-HL41_08130"/>
<dbReference type="InterPro" id="IPR046357">
    <property type="entry name" value="PPIase_dom_sf"/>
</dbReference>
<feature type="domain" description="PPIase FKBP-type" evidence="11">
    <location>
        <begin position="7"/>
        <end position="84"/>
    </location>
</feature>
<dbReference type="RefSeq" id="WP_038062774.1">
    <property type="nucleotide sequence ID" value="NZ_CP008796.1"/>
</dbReference>
<comment type="function">
    <text evidence="8">Also involved in hydrogenase metallocenter assembly, probably by participating in the nickel insertion step. This function in hydrogenase biosynthesis requires chaperone activity and the presence of the metal-binding domain, but not PPIase activity.</text>
</comment>